<dbReference type="InterPro" id="IPR008271">
    <property type="entry name" value="Ser/Thr_kinase_AS"/>
</dbReference>
<keyword evidence="1" id="KW-0808">Transferase</keyword>
<reference evidence="8 9" key="1">
    <citation type="journal article" date="2023" name="Nat. Commun.">
        <title>Origin of minicircular mitochondrial genomes in red algae.</title>
        <authorList>
            <person name="Lee Y."/>
            <person name="Cho C.H."/>
            <person name="Lee Y.M."/>
            <person name="Park S.I."/>
            <person name="Yang J.H."/>
            <person name="West J.A."/>
            <person name="Bhattacharya D."/>
            <person name="Yoon H.S."/>
        </authorList>
    </citation>
    <scope>NUCLEOTIDE SEQUENCE [LARGE SCALE GENOMIC DNA]</scope>
    <source>
        <strain evidence="8 9">CCMP1338</strain>
        <tissue evidence="8">Whole cell</tissue>
    </source>
</reference>
<dbReference type="GO" id="GO:0004674">
    <property type="term" value="F:protein serine/threonine kinase activity"/>
    <property type="evidence" value="ECO:0007669"/>
    <property type="project" value="TreeGrafter"/>
</dbReference>
<feature type="transmembrane region" description="Helical" evidence="6">
    <location>
        <begin position="20"/>
        <end position="43"/>
    </location>
</feature>
<name>A0AAV8UJG3_9RHOD</name>
<accession>A0AAV8UJG3</accession>
<feature type="region of interest" description="Disordered" evidence="5">
    <location>
        <begin position="402"/>
        <end position="501"/>
    </location>
</feature>
<feature type="domain" description="Protein kinase" evidence="7">
    <location>
        <begin position="122"/>
        <end position="398"/>
    </location>
</feature>
<evidence type="ECO:0000256" key="4">
    <source>
        <dbReference type="PROSITE-ProRule" id="PRU10141"/>
    </source>
</evidence>
<dbReference type="Proteomes" id="UP001157974">
    <property type="component" value="Unassembled WGS sequence"/>
</dbReference>
<sequence>MDGDSIFPDAQSEEFYFKYIALLFRFFGTLICATMILMGYYLVSCRRQRLTAEAKLGEIEKEKREWDSKGRELLLSYTKHNKDLVPTKLSNLSESSMPLATAESSAYMEQFDSSVLVKPDEVITVEMIGKGGFGTVFKGVWRGTPVAVKVIFVPQANKSALSGIINEAETLSRLRHPNVVLYMGISFLENKSISIITELMERGSLFHVLHQVETGPDGVDRYKTDLPLGRRIRFALEAARGLNYLHNCRYPVVHKDLKSLNLLVSSDMTVKVADFGLSSIARETLLSSQCGGTPEWSAPEVLRNEKHGLPCDIYSLGVVLWEIITRDVPFKGMSGAQIISHVAVSGGRLPKAVPDSELEFAGCEKCLEDMDMLIRECTDPSPSKRPTSSELLSRLERLGDELTSTTSPCHPDAWKQTAGGTMEERRKIASADGQNQQSAGPKKHSGAESEPATTIEASEELIPANEPDKPEKAKMSGRARRGLEPLRLRLSKMNVSDPSKY</sequence>
<feature type="binding site" evidence="4">
    <location>
        <position position="149"/>
    </location>
    <ligand>
        <name>ATP</name>
        <dbReference type="ChEBI" id="CHEBI:30616"/>
    </ligand>
</feature>
<keyword evidence="1" id="KW-0418">Kinase</keyword>
<evidence type="ECO:0000256" key="6">
    <source>
        <dbReference type="SAM" id="Phobius"/>
    </source>
</evidence>
<dbReference type="SUPFAM" id="SSF56112">
    <property type="entry name" value="Protein kinase-like (PK-like)"/>
    <property type="match status" value="1"/>
</dbReference>
<evidence type="ECO:0000256" key="1">
    <source>
        <dbReference type="ARBA" id="ARBA00022527"/>
    </source>
</evidence>
<keyword evidence="9" id="KW-1185">Reference proteome</keyword>
<evidence type="ECO:0000313" key="9">
    <source>
        <dbReference type="Proteomes" id="UP001157974"/>
    </source>
</evidence>
<evidence type="ECO:0000256" key="5">
    <source>
        <dbReference type="SAM" id="MobiDB-lite"/>
    </source>
</evidence>
<evidence type="ECO:0000256" key="3">
    <source>
        <dbReference type="ARBA" id="ARBA00022840"/>
    </source>
</evidence>
<proteinExistence type="predicted"/>
<dbReference type="InterPro" id="IPR017441">
    <property type="entry name" value="Protein_kinase_ATP_BS"/>
</dbReference>
<dbReference type="InterPro" id="IPR000719">
    <property type="entry name" value="Prot_kinase_dom"/>
</dbReference>
<evidence type="ECO:0000259" key="7">
    <source>
        <dbReference type="PROSITE" id="PS50011"/>
    </source>
</evidence>
<dbReference type="InterPro" id="IPR051681">
    <property type="entry name" value="Ser/Thr_Kinases-Pseudokinases"/>
</dbReference>
<dbReference type="InterPro" id="IPR001245">
    <property type="entry name" value="Ser-Thr/Tyr_kinase_cat_dom"/>
</dbReference>
<evidence type="ECO:0000313" key="8">
    <source>
        <dbReference type="EMBL" id="KAJ8901708.1"/>
    </source>
</evidence>
<dbReference type="SMART" id="SM00220">
    <property type="entry name" value="S_TKc"/>
    <property type="match status" value="1"/>
</dbReference>
<keyword evidence="1" id="KW-0723">Serine/threonine-protein kinase</keyword>
<dbReference type="Gene3D" id="3.30.200.20">
    <property type="entry name" value="Phosphorylase Kinase, domain 1"/>
    <property type="match status" value="1"/>
</dbReference>
<gene>
    <name evidence="8" type="ORF">NDN08_003914</name>
</gene>
<dbReference type="Pfam" id="PF07714">
    <property type="entry name" value="PK_Tyr_Ser-Thr"/>
    <property type="match status" value="1"/>
</dbReference>
<keyword evidence="6" id="KW-0812">Transmembrane</keyword>
<dbReference type="Gene3D" id="1.10.510.10">
    <property type="entry name" value="Transferase(Phosphotransferase) domain 1"/>
    <property type="match status" value="1"/>
</dbReference>
<organism evidence="8 9">
    <name type="scientific">Rhodosorus marinus</name>
    <dbReference type="NCBI Taxonomy" id="101924"/>
    <lineage>
        <taxon>Eukaryota</taxon>
        <taxon>Rhodophyta</taxon>
        <taxon>Stylonematophyceae</taxon>
        <taxon>Stylonematales</taxon>
        <taxon>Stylonemataceae</taxon>
        <taxon>Rhodosorus</taxon>
    </lineage>
</organism>
<dbReference type="AlphaFoldDB" id="A0AAV8UJG3"/>
<dbReference type="CDD" id="cd13999">
    <property type="entry name" value="STKc_MAP3K-like"/>
    <property type="match status" value="1"/>
</dbReference>
<dbReference type="GO" id="GO:0005524">
    <property type="term" value="F:ATP binding"/>
    <property type="evidence" value="ECO:0007669"/>
    <property type="project" value="UniProtKB-UniRule"/>
</dbReference>
<dbReference type="PROSITE" id="PS00107">
    <property type="entry name" value="PROTEIN_KINASE_ATP"/>
    <property type="match status" value="1"/>
</dbReference>
<keyword evidence="6" id="KW-0472">Membrane</keyword>
<keyword evidence="2 4" id="KW-0547">Nucleotide-binding</keyword>
<dbReference type="PANTHER" id="PTHR44329:SF298">
    <property type="entry name" value="MIXED LINEAGE KINASE DOMAIN-LIKE PROTEIN"/>
    <property type="match status" value="1"/>
</dbReference>
<keyword evidence="3 4" id="KW-0067">ATP-binding</keyword>
<dbReference type="InterPro" id="IPR011009">
    <property type="entry name" value="Kinase-like_dom_sf"/>
</dbReference>
<protein>
    <recommendedName>
        <fullName evidence="7">Protein kinase domain-containing protein</fullName>
    </recommendedName>
</protein>
<dbReference type="PROSITE" id="PS00108">
    <property type="entry name" value="PROTEIN_KINASE_ST"/>
    <property type="match status" value="1"/>
</dbReference>
<dbReference type="PROSITE" id="PS50011">
    <property type="entry name" value="PROTEIN_KINASE_DOM"/>
    <property type="match status" value="1"/>
</dbReference>
<comment type="caution">
    <text evidence="8">The sequence shown here is derived from an EMBL/GenBank/DDBJ whole genome shotgun (WGS) entry which is preliminary data.</text>
</comment>
<dbReference type="EMBL" id="JAMWBK010000010">
    <property type="protein sequence ID" value="KAJ8901708.1"/>
    <property type="molecule type" value="Genomic_DNA"/>
</dbReference>
<keyword evidence="6" id="KW-1133">Transmembrane helix</keyword>
<evidence type="ECO:0000256" key="2">
    <source>
        <dbReference type="ARBA" id="ARBA00022741"/>
    </source>
</evidence>
<dbReference type="PANTHER" id="PTHR44329">
    <property type="entry name" value="SERINE/THREONINE-PROTEIN KINASE TNNI3K-RELATED"/>
    <property type="match status" value="1"/>
</dbReference>